<dbReference type="NCBIfam" id="TIGR00962">
    <property type="entry name" value="atpA"/>
    <property type="match status" value="1"/>
</dbReference>
<keyword evidence="11 14" id="KW-0472">Membrane</keyword>
<dbReference type="FunFam" id="2.40.30.20:FF:000001">
    <property type="entry name" value="ATP synthase subunit alpha"/>
    <property type="match status" value="1"/>
</dbReference>
<evidence type="ECO:0000313" key="19">
    <source>
        <dbReference type="Proteomes" id="UP000244184"/>
    </source>
</evidence>
<keyword evidence="6 14" id="KW-0547">Nucleotide-binding</keyword>
<dbReference type="Proteomes" id="UP000244184">
    <property type="component" value="Unassembled WGS sequence"/>
</dbReference>
<feature type="binding site" evidence="14">
    <location>
        <begin position="169"/>
        <end position="176"/>
    </location>
    <ligand>
        <name>ATP</name>
        <dbReference type="ChEBI" id="CHEBI:30616"/>
    </ligand>
</feature>
<dbReference type="Gene3D" id="3.40.50.300">
    <property type="entry name" value="P-loop containing nucleotide triphosphate hydrolases"/>
    <property type="match status" value="1"/>
</dbReference>
<dbReference type="RefSeq" id="WP_108535314.1">
    <property type="nucleotide sequence ID" value="NZ_JAAIVH010000001.1"/>
</dbReference>
<dbReference type="SUPFAM" id="SSF47917">
    <property type="entry name" value="C-terminal domain of alpha and beta subunits of F1 ATP synthase"/>
    <property type="match status" value="1"/>
</dbReference>
<dbReference type="GO" id="GO:0005524">
    <property type="term" value="F:ATP binding"/>
    <property type="evidence" value="ECO:0007669"/>
    <property type="project" value="UniProtKB-UniRule"/>
</dbReference>
<evidence type="ECO:0000256" key="1">
    <source>
        <dbReference type="ARBA" id="ARBA00003784"/>
    </source>
</evidence>
<dbReference type="PANTHER" id="PTHR48082">
    <property type="entry name" value="ATP SYNTHASE SUBUNIT ALPHA, MITOCHONDRIAL"/>
    <property type="match status" value="1"/>
</dbReference>
<dbReference type="CDD" id="cd18116">
    <property type="entry name" value="ATP-synt_F1_alpha_N"/>
    <property type="match status" value="1"/>
</dbReference>
<dbReference type="GO" id="GO:0043531">
    <property type="term" value="F:ADP binding"/>
    <property type="evidence" value="ECO:0007669"/>
    <property type="project" value="TreeGrafter"/>
</dbReference>
<dbReference type="GO" id="GO:0005886">
    <property type="term" value="C:plasma membrane"/>
    <property type="evidence" value="ECO:0007669"/>
    <property type="project" value="UniProtKB-SubCell"/>
</dbReference>
<dbReference type="Pfam" id="PF00006">
    <property type="entry name" value="ATP-synt_ab"/>
    <property type="match status" value="1"/>
</dbReference>
<dbReference type="PANTHER" id="PTHR48082:SF2">
    <property type="entry name" value="ATP SYNTHASE SUBUNIT ALPHA, MITOCHONDRIAL"/>
    <property type="match status" value="1"/>
</dbReference>
<comment type="similarity">
    <text evidence="3 14">Belongs to the ATPase alpha/beta chains family.</text>
</comment>
<dbReference type="InterPro" id="IPR004100">
    <property type="entry name" value="ATPase_F1/V1/A1_a/bsu_N"/>
</dbReference>
<name>A0A2T6FRK1_9BACL</name>
<dbReference type="Gene3D" id="1.20.150.20">
    <property type="entry name" value="ATP synthase alpha/beta chain, C-terminal domain"/>
    <property type="match status" value="1"/>
</dbReference>
<comment type="function">
    <text evidence="1 14">Produces ATP from ADP in the presence of a proton gradient across the membrane. The alpha chain is a regulatory subunit.</text>
</comment>
<feature type="domain" description="ATPase F1/V1/A1 complex alpha/beta subunit nucleotide-binding" evidence="15">
    <location>
        <begin position="149"/>
        <end position="364"/>
    </location>
</feature>
<evidence type="ECO:0000259" key="15">
    <source>
        <dbReference type="Pfam" id="PF00006"/>
    </source>
</evidence>
<dbReference type="InterPro" id="IPR005294">
    <property type="entry name" value="ATP_synth_F1_asu"/>
</dbReference>
<keyword evidence="4 14" id="KW-0813">Transport</keyword>
<evidence type="ECO:0000256" key="2">
    <source>
        <dbReference type="ARBA" id="ARBA00004170"/>
    </source>
</evidence>
<dbReference type="Pfam" id="PF00306">
    <property type="entry name" value="ATP-synt_ab_C"/>
    <property type="match status" value="1"/>
</dbReference>
<dbReference type="AlphaFoldDB" id="A0A2T6FRK1"/>
<accession>A0A2T6FRK1</accession>
<dbReference type="CDD" id="cd01132">
    <property type="entry name" value="F1-ATPase_alpha_CD"/>
    <property type="match status" value="1"/>
</dbReference>
<gene>
    <name evidence="14" type="primary">atpA</name>
    <name evidence="18" type="ORF">C8Z91_35515</name>
</gene>
<dbReference type="SUPFAM" id="SSF50615">
    <property type="entry name" value="N-terminal domain of alpha and beta subunits of F1 ATP synthase"/>
    <property type="match status" value="1"/>
</dbReference>
<evidence type="ECO:0000256" key="10">
    <source>
        <dbReference type="ARBA" id="ARBA00023065"/>
    </source>
</evidence>
<keyword evidence="12 14" id="KW-0139">CF(1)</keyword>
<proteinExistence type="inferred from homology"/>
<feature type="site" description="Required for activity" evidence="14">
    <location>
        <position position="362"/>
    </location>
</feature>
<dbReference type="InterPro" id="IPR000793">
    <property type="entry name" value="ATP_synth_asu_C"/>
</dbReference>
<sequence length="504" mass="55062">MSIRPEEISTLIKQQIEQYKSEIQVVDVGTVIQVGDGIARAHGLENVMAGELLEFPNGVLGYAFNLEESNVGIVILGPYTDIREGDQVKRTGRIMEVPVGEEMLGRVVNPLGQPVDGKGPINTTNFRAIESPAPGVMARKSVHEPMQTGIKAIDAMIPVGRGQRELIIGDRQTGKTAIAIDTIINQKGNGVKCIYVAIGQKQSTVVGVVEQLRKAGALEYTIVVTASASEPSPMLWLAPYAGCAMGEYFMYKGEHVLIIYDDLSKQAAAYRELSLLLRRPPGREAYPGDVFYLHSRLLERAAKLNDELGGGSITALPFIETQAGDVSAYIPTNVISITDGQIFLESDLFYSGQRPAVNVGISVSRVGGSAQTKAMRKVAGTLRVDLAQYRELAAFAQFGSDLDKATQSRLNRGERTLEILKQGVNQPMGLDRQVASLFMVVRGHLDDIPVKDVLRFESEFLTYLDTSRPEILQSIRDTKDLTADNEKALTDAITQFKRSFSVSE</sequence>
<dbReference type="NCBIfam" id="NF009884">
    <property type="entry name" value="PRK13343.1"/>
    <property type="match status" value="1"/>
</dbReference>
<comment type="subcellular location">
    <subcellularLocation>
        <location evidence="14">Cell membrane</location>
        <topology evidence="14">Peripheral membrane protein</topology>
    </subcellularLocation>
    <subcellularLocation>
        <location evidence="2">Membrane</location>
        <topology evidence="2">Peripheral membrane protein</topology>
    </subcellularLocation>
</comment>
<dbReference type="PIRSF" id="PIRSF039088">
    <property type="entry name" value="F_ATPase_subunit_alpha"/>
    <property type="match status" value="1"/>
</dbReference>
<evidence type="ECO:0000256" key="11">
    <source>
        <dbReference type="ARBA" id="ARBA00023136"/>
    </source>
</evidence>
<dbReference type="SUPFAM" id="SSF52540">
    <property type="entry name" value="P-loop containing nucleoside triphosphate hydrolases"/>
    <property type="match status" value="1"/>
</dbReference>
<dbReference type="InterPro" id="IPR038376">
    <property type="entry name" value="ATP_synth_asu_C_sf"/>
</dbReference>
<keyword evidence="13 14" id="KW-0066">ATP synthesis</keyword>
<dbReference type="GO" id="GO:0045259">
    <property type="term" value="C:proton-transporting ATP synthase complex"/>
    <property type="evidence" value="ECO:0007669"/>
    <property type="project" value="UniProtKB-KW"/>
</dbReference>
<evidence type="ECO:0000256" key="5">
    <source>
        <dbReference type="ARBA" id="ARBA00022475"/>
    </source>
</evidence>
<evidence type="ECO:0000256" key="13">
    <source>
        <dbReference type="ARBA" id="ARBA00023310"/>
    </source>
</evidence>
<evidence type="ECO:0000256" key="6">
    <source>
        <dbReference type="ARBA" id="ARBA00022741"/>
    </source>
</evidence>
<evidence type="ECO:0000259" key="17">
    <source>
        <dbReference type="Pfam" id="PF02874"/>
    </source>
</evidence>
<protein>
    <recommendedName>
        <fullName evidence="14">ATP synthase subunit alpha</fullName>
        <ecNumber evidence="14">7.1.2.2</ecNumber>
    </recommendedName>
    <alternativeName>
        <fullName evidence="14">ATP synthase F1 sector subunit alpha</fullName>
    </alternativeName>
    <alternativeName>
        <fullName evidence="14">F-ATPase subunit alpha</fullName>
    </alternativeName>
</protein>
<dbReference type="CDD" id="cd18113">
    <property type="entry name" value="ATP-synt_F1_alpha_C"/>
    <property type="match status" value="1"/>
</dbReference>
<reference evidence="18 19" key="1">
    <citation type="submission" date="2018-03" db="EMBL/GenBank/DDBJ databases">
        <title>Genome sequence of Paenibacillus elgii strain AC13 an antimicrobial compound producing bacteria.</title>
        <authorList>
            <person name="Kurokawa A.S."/>
            <person name="Araujo J.F."/>
            <person name="Costa R.A."/>
            <person name="Ortega D.B."/>
            <person name="Pires A.S."/>
            <person name="Pappas G.J.Jr."/>
            <person name="Franco O.L."/>
            <person name="Barreto C."/>
            <person name="Magalhaes B.S."/>
            <person name="Kruger R.H."/>
        </authorList>
    </citation>
    <scope>NUCLEOTIDE SEQUENCE [LARGE SCALE GENOMIC DNA]</scope>
    <source>
        <strain evidence="18 19">AC13</strain>
    </source>
</reference>
<comment type="caution">
    <text evidence="18">The sequence shown here is derived from an EMBL/GenBank/DDBJ whole genome shotgun (WGS) entry which is preliminary data.</text>
</comment>
<dbReference type="EC" id="7.1.2.2" evidence="14"/>
<evidence type="ECO:0000256" key="9">
    <source>
        <dbReference type="ARBA" id="ARBA00022967"/>
    </source>
</evidence>
<dbReference type="InterPro" id="IPR000194">
    <property type="entry name" value="ATPase_F1/V1/A1_a/bsu_nucl-bd"/>
</dbReference>
<dbReference type="InterPro" id="IPR020003">
    <property type="entry name" value="ATPase_a/bsu_AS"/>
</dbReference>
<feature type="domain" description="ATP synthase alpha subunit C-terminal" evidence="16">
    <location>
        <begin position="371"/>
        <end position="496"/>
    </location>
</feature>
<organism evidence="18 19">
    <name type="scientific">Paenibacillus elgii</name>
    <dbReference type="NCBI Taxonomy" id="189691"/>
    <lineage>
        <taxon>Bacteria</taxon>
        <taxon>Bacillati</taxon>
        <taxon>Bacillota</taxon>
        <taxon>Bacilli</taxon>
        <taxon>Bacillales</taxon>
        <taxon>Paenibacillaceae</taxon>
        <taxon>Paenibacillus</taxon>
    </lineage>
</organism>
<evidence type="ECO:0000256" key="12">
    <source>
        <dbReference type="ARBA" id="ARBA00023196"/>
    </source>
</evidence>
<evidence type="ECO:0000256" key="8">
    <source>
        <dbReference type="ARBA" id="ARBA00022840"/>
    </source>
</evidence>
<comment type="catalytic activity">
    <reaction evidence="14">
        <text>ATP + H2O + 4 H(+)(in) = ADP + phosphate + 5 H(+)(out)</text>
        <dbReference type="Rhea" id="RHEA:57720"/>
        <dbReference type="ChEBI" id="CHEBI:15377"/>
        <dbReference type="ChEBI" id="CHEBI:15378"/>
        <dbReference type="ChEBI" id="CHEBI:30616"/>
        <dbReference type="ChEBI" id="CHEBI:43474"/>
        <dbReference type="ChEBI" id="CHEBI:456216"/>
        <dbReference type="EC" id="7.1.2.2"/>
    </reaction>
</comment>
<evidence type="ECO:0000256" key="14">
    <source>
        <dbReference type="HAMAP-Rule" id="MF_01346"/>
    </source>
</evidence>
<evidence type="ECO:0000256" key="4">
    <source>
        <dbReference type="ARBA" id="ARBA00022448"/>
    </source>
</evidence>
<evidence type="ECO:0000259" key="16">
    <source>
        <dbReference type="Pfam" id="PF00306"/>
    </source>
</evidence>
<dbReference type="Pfam" id="PF02874">
    <property type="entry name" value="ATP-synt_ab_N"/>
    <property type="match status" value="1"/>
</dbReference>
<evidence type="ECO:0000313" key="18">
    <source>
        <dbReference type="EMBL" id="PUA34545.1"/>
    </source>
</evidence>
<dbReference type="InterPro" id="IPR033732">
    <property type="entry name" value="ATP_synth_F1_a_nt-bd_dom"/>
</dbReference>
<feature type="domain" description="ATPase F1/V1/A1 complex alpha/beta subunit N-terminal" evidence="17">
    <location>
        <begin position="27"/>
        <end position="92"/>
    </location>
</feature>
<dbReference type="InterPro" id="IPR027417">
    <property type="entry name" value="P-loop_NTPase"/>
</dbReference>
<dbReference type="FunFam" id="1.20.150.20:FF:000001">
    <property type="entry name" value="ATP synthase subunit alpha"/>
    <property type="match status" value="1"/>
</dbReference>
<keyword evidence="7 14" id="KW-0375">Hydrogen ion transport</keyword>
<evidence type="ECO:0000256" key="3">
    <source>
        <dbReference type="ARBA" id="ARBA00008936"/>
    </source>
</evidence>
<dbReference type="FunFam" id="3.40.50.300:FF:000002">
    <property type="entry name" value="ATP synthase subunit alpha"/>
    <property type="match status" value="1"/>
</dbReference>
<dbReference type="HAMAP" id="MF_01346">
    <property type="entry name" value="ATP_synth_alpha_bact"/>
    <property type="match status" value="1"/>
</dbReference>
<keyword evidence="9 14" id="KW-1278">Translocase</keyword>
<dbReference type="EMBL" id="PYHP01000104">
    <property type="protein sequence ID" value="PUA34545.1"/>
    <property type="molecule type" value="Genomic_DNA"/>
</dbReference>
<keyword evidence="5 14" id="KW-1003">Cell membrane</keyword>
<evidence type="ECO:0000256" key="7">
    <source>
        <dbReference type="ARBA" id="ARBA00022781"/>
    </source>
</evidence>
<dbReference type="InterPro" id="IPR036121">
    <property type="entry name" value="ATPase_F1/V1/A1_a/bsu_N_sf"/>
</dbReference>
<dbReference type="Gene3D" id="2.40.30.20">
    <property type="match status" value="1"/>
</dbReference>
<keyword evidence="8 14" id="KW-0067">ATP-binding</keyword>
<dbReference type="InterPro" id="IPR023366">
    <property type="entry name" value="ATP_synth_asu-like_sf"/>
</dbReference>
<dbReference type="GO" id="GO:0046933">
    <property type="term" value="F:proton-transporting ATP synthase activity, rotational mechanism"/>
    <property type="evidence" value="ECO:0007669"/>
    <property type="project" value="UniProtKB-UniRule"/>
</dbReference>
<keyword evidence="10 14" id="KW-0406">Ion transport</keyword>
<dbReference type="PROSITE" id="PS00152">
    <property type="entry name" value="ATPASE_ALPHA_BETA"/>
    <property type="match status" value="1"/>
</dbReference>